<organism evidence="1 2">
    <name type="scientific">Apiospora aurea</name>
    <dbReference type="NCBI Taxonomy" id="335848"/>
    <lineage>
        <taxon>Eukaryota</taxon>
        <taxon>Fungi</taxon>
        <taxon>Dikarya</taxon>
        <taxon>Ascomycota</taxon>
        <taxon>Pezizomycotina</taxon>
        <taxon>Sordariomycetes</taxon>
        <taxon>Xylariomycetidae</taxon>
        <taxon>Amphisphaeriales</taxon>
        <taxon>Apiosporaceae</taxon>
        <taxon>Apiospora</taxon>
    </lineage>
</organism>
<dbReference type="Proteomes" id="UP001391051">
    <property type="component" value="Unassembled WGS sequence"/>
</dbReference>
<accession>A0ABR1Q4D3</accession>
<name>A0ABR1Q4D3_9PEZI</name>
<reference evidence="1 2" key="1">
    <citation type="submission" date="2023-01" db="EMBL/GenBank/DDBJ databases">
        <title>Analysis of 21 Apiospora genomes using comparative genomics revels a genus with tremendous synthesis potential of carbohydrate active enzymes and secondary metabolites.</title>
        <authorList>
            <person name="Sorensen T."/>
        </authorList>
    </citation>
    <scope>NUCLEOTIDE SEQUENCE [LARGE SCALE GENOMIC DNA]</scope>
    <source>
        <strain evidence="1 2">CBS 24483</strain>
    </source>
</reference>
<keyword evidence="2" id="KW-1185">Reference proteome</keyword>
<dbReference type="GeneID" id="92080219"/>
<proteinExistence type="predicted"/>
<gene>
    <name evidence="1" type="ORF">PG986_010935</name>
</gene>
<protein>
    <submittedName>
        <fullName evidence="1">Uncharacterized protein</fullName>
    </submittedName>
</protein>
<comment type="caution">
    <text evidence="1">The sequence shown here is derived from an EMBL/GenBank/DDBJ whole genome shotgun (WGS) entry which is preliminary data.</text>
</comment>
<evidence type="ECO:0000313" key="1">
    <source>
        <dbReference type="EMBL" id="KAK7946614.1"/>
    </source>
</evidence>
<dbReference type="EMBL" id="JAQQWE010000007">
    <property type="protein sequence ID" value="KAK7946614.1"/>
    <property type="molecule type" value="Genomic_DNA"/>
</dbReference>
<sequence length="83" mass="9467">MTTAKAMETFLDMPVLSTPQEFIQAVSWKKGPGDGGDSRSYVVVDVDGGDQVGPKWLRRIGSWRTTREEESEDLELKDWKYKE</sequence>
<evidence type="ECO:0000313" key="2">
    <source>
        <dbReference type="Proteomes" id="UP001391051"/>
    </source>
</evidence>
<dbReference type="RefSeq" id="XP_066696648.1">
    <property type="nucleotide sequence ID" value="XM_066847157.1"/>
</dbReference>